<dbReference type="EMBL" id="QXFL01000002">
    <property type="protein sequence ID" value="RIV88045.1"/>
    <property type="molecule type" value="Genomic_DNA"/>
</dbReference>
<accession>A0A418NVJ5</accession>
<name>A0A418NVJ5_9SPHN</name>
<dbReference type="Proteomes" id="UP000286576">
    <property type="component" value="Unassembled WGS sequence"/>
</dbReference>
<dbReference type="PANTHER" id="PTHR20974">
    <property type="entry name" value="UPF0585 PROTEIN CG18661"/>
    <property type="match status" value="1"/>
</dbReference>
<evidence type="ECO:0000313" key="1">
    <source>
        <dbReference type="EMBL" id="RIV88045.1"/>
    </source>
</evidence>
<dbReference type="InterPro" id="IPR029063">
    <property type="entry name" value="SAM-dependent_MTases_sf"/>
</dbReference>
<proteinExistence type="predicted"/>
<evidence type="ECO:0000313" key="2">
    <source>
        <dbReference type="Proteomes" id="UP000286576"/>
    </source>
</evidence>
<sequence length="199" mass="21919">MTKKYAPATERNREPIRDVLKAELPDRGGLLLEIAAGTGEHATFLSRAFPQWQWQPTDPDPDAIASIAAWRDEQGPANLLPPLRLDASEADWPVASVDAVLCVNMTHISPPSATEGLFAAAGRSLGKEAPLLIYGPFLEAELETTQSNLDFDVSLNSRNPEWGLRDAAWLDRLAGENGLRRTARYQMPANNLTLVYRKT</sequence>
<dbReference type="OrthoDB" id="5525831at2"/>
<organism evidence="1 2">
    <name type="scientific">Aurantiacibacter zhengii</name>
    <dbReference type="NCBI Taxonomy" id="2307003"/>
    <lineage>
        <taxon>Bacteria</taxon>
        <taxon>Pseudomonadati</taxon>
        <taxon>Pseudomonadota</taxon>
        <taxon>Alphaproteobacteria</taxon>
        <taxon>Sphingomonadales</taxon>
        <taxon>Erythrobacteraceae</taxon>
        <taxon>Aurantiacibacter</taxon>
    </lineage>
</organism>
<reference evidence="1 2" key="1">
    <citation type="submission" date="2018-08" db="EMBL/GenBank/DDBJ databases">
        <title>Erythrobacter zhengii sp.nov., a bacterium isolated from deep-sea sediment.</title>
        <authorList>
            <person name="Fang C."/>
            <person name="Wu Y.-H."/>
            <person name="Sun C."/>
            <person name="Wang H."/>
            <person name="Cheng H."/>
            <person name="Meng F.-X."/>
            <person name="Wang C.-S."/>
            <person name="Xu X.-W."/>
        </authorList>
    </citation>
    <scope>NUCLEOTIDE SEQUENCE [LARGE SCALE GENOMIC DNA]</scope>
    <source>
        <strain evidence="1 2">V18</strain>
    </source>
</reference>
<gene>
    <name evidence="1" type="ORF">D2V07_04285</name>
</gene>
<dbReference type="AlphaFoldDB" id="A0A418NVJ5"/>
<keyword evidence="2" id="KW-1185">Reference proteome</keyword>
<dbReference type="PANTHER" id="PTHR20974:SF0">
    <property type="entry name" value="UPF0585 PROTEIN CG18661"/>
    <property type="match status" value="1"/>
</dbReference>
<comment type="caution">
    <text evidence="1">The sequence shown here is derived from an EMBL/GenBank/DDBJ whole genome shotgun (WGS) entry which is preliminary data.</text>
</comment>
<dbReference type="InterPro" id="IPR010342">
    <property type="entry name" value="DUF938"/>
</dbReference>
<protein>
    <submittedName>
        <fullName evidence="1">DUF938 domain-containing protein</fullName>
    </submittedName>
</protein>
<dbReference type="SUPFAM" id="SSF53335">
    <property type="entry name" value="S-adenosyl-L-methionine-dependent methyltransferases"/>
    <property type="match status" value="1"/>
</dbReference>
<dbReference type="RefSeq" id="WP_119586043.1">
    <property type="nucleotide sequence ID" value="NZ_CAWODQ010000012.1"/>
</dbReference>
<dbReference type="Gene3D" id="3.40.50.150">
    <property type="entry name" value="Vaccinia Virus protein VP39"/>
    <property type="match status" value="1"/>
</dbReference>
<dbReference type="Pfam" id="PF06080">
    <property type="entry name" value="DUF938"/>
    <property type="match status" value="1"/>
</dbReference>